<dbReference type="Proteomes" id="UP000000343">
    <property type="component" value="Chromosome"/>
</dbReference>
<dbReference type="HOGENOM" id="CLU_084747_3_0_0"/>
<dbReference type="OrthoDB" id="120162at2"/>
<dbReference type="Gene3D" id="1.10.10.690">
    <property type="entry name" value="YidB-like"/>
    <property type="match status" value="1"/>
</dbReference>
<evidence type="ECO:0000313" key="3">
    <source>
        <dbReference type="Proteomes" id="UP000000343"/>
    </source>
</evidence>
<dbReference type="RefSeq" id="WP_013580440.1">
    <property type="nucleotide sequence ID" value="NC_015064.1"/>
</dbReference>
<protein>
    <recommendedName>
        <fullName evidence="4">DUF937 domain-containing protein</fullName>
    </recommendedName>
</protein>
<keyword evidence="3" id="KW-1185">Reference proteome</keyword>
<organism evidence="3">
    <name type="scientific">Granulicella tundricola (strain ATCC BAA-1859 / DSM 23138 / MP5ACTX9)</name>
    <dbReference type="NCBI Taxonomy" id="1198114"/>
    <lineage>
        <taxon>Bacteria</taxon>
        <taxon>Pseudomonadati</taxon>
        <taxon>Acidobacteriota</taxon>
        <taxon>Terriglobia</taxon>
        <taxon>Terriglobales</taxon>
        <taxon>Acidobacteriaceae</taxon>
        <taxon>Granulicella</taxon>
    </lineage>
</organism>
<dbReference type="eggNOG" id="COG3753">
    <property type="taxonomic scope" value="Bacteria"/>
</dbReference>
<evidence type="ECO:0000313" key="2">
    <source>
        <dbReference type="EMBL" id="ADW69123.1"/>
    </source>
</evidence>
<sequence>MGIFDSLESMATSALASGAGGQNAQAASGLVQELQQQPGGFGALVTNFQQNGMGGLVQQWAAGQTQPASPDEVEQGLGGSGIIDNVAQRTGLSPTMIKSGLAIAIPFIVHHMASNGHITPEGDPTENPNPEPGGLLQSILGRL</sequence>
<dbReference type="InterPro" id="IPR045372">
    <property type="entry name" value="YidB"/>
</dbReference>
<reference evidence="3" key="1">
    <citation type="submission" date="2011-01" db="EMBL/GenBank/DDBJ databases">
        <title>Complete sequence of chromosome of Acidobacterium sp. MP5ACTX9.</title>
        <authorList>
            <consortium name="US DOE Joint Genome Institute"/>
            <person name="Lucas S."/>
            <person name="Copeland A."/>
            <person name="Lapidus A."/>
            <person name="Cheng J.-F."/>
            <person name="Goodwin L."/>
            <person name="Pitluck S."/>
            <person name="Teshima H."/>
            <person name="Detter J.C."/>
            <person name="Han C."/>
            <person name="Tapia R."/>
            <person name="Land M."/>
            <person name="Hauser L."/>
            <person name="Kyrpides N."/>
            <person name="Ivanova N."/>
            <person name="Ovchinnikova G."/>
            <person name="Pagani I."/>
            <person name="Rawat S.R."/>
            <person name="Mannisto M."/>
            <person name="Haggblom M.M."/>
            <person name="Woyke T."/>
        </authorList>
    </citation>
    <scope>NUCLEOTIDE SEQUENCE [LARGE SCALE GENOMIC DNA]</scope>
    <source>
        <strain evidence="3">MP5ACTX9</strain>
    </source>
</reference>
<name>E8X1W2_GRATM</name>
<dbReference type="Pfam" id="PF20159">
    <property type="entry name" value="YidB"/>
    <property type="match status" value="1"/>
</dbReference>
<dbReference type="AlphaFoldDB" id="E8X1W2"/>
<gene>
    <name evidence="2" type="ordered locus">AciX9_2078</name>
</gene>
<dbReference type="InterPro" id="IPR027405">
    <property type="entry name" value="YidB-like"/>
</dbReference>
<dbReference type="KEGG" id="acm:AciX9_2078"/>
<dbReference type="PaxDb" id="1198114-AciX9_2078"/>
<evidence type="ECO:0008006" key="4">
    <source>
        <dbReference type="Google" id="ProtNLM"/>
    </source>
</evidence>
<feature type="region of interest" description="Disordered" evidence="1">
    <location>
        <begin position="60"/>
        <end position="79"/>
    </location>
</feature>
<accession>E8X1W2</accession>
<dbReference type="STRING" id="1198114.AciX9_2078"/>
<proteinExistence type="predicted"/>
<dbReference type="SUPFAM" id="SSF140804">
    <property type="entry name" value="YidB-like"/>
    <property type="match status" value="1"/>
</dbReference>
<evidence type="ECO:0000256" key="1">
    <source>
        <dbReference type="SAM" id="MobiDB-lite"/>
    </source>
</evidence>
<feature type="region of interest" description="Disordered" evidence="1">
    <location>
        <begin position="115"/>
        <end position="135"/>
    </location>
</feature>
<dbReference type="EMBL" id="CP002480">
    <property type="protein sequence ID" value="ADW69123.1"/>
    <property type="molecule type" value="Genomic_DNA"/>
</dbReference>